<evidence type="ECO:0000256" key="2">
    <source>
        <dbReference type="SAM" id="MobiDB-lite"/>
    </source>
</evidence>
<dbReference type="OrthoDB" id="4935951at2"/>
<evidence type="ECO:0000256" key="1">
    <source>
        <dbReference type="ARBA" id="ARBA00022801"/>
    </source>
</evidence>
<dbReference type="EMBL" id="VFPQ01000001">
    <property type="protein sequence ID" value="TQM76214.1"/>
    <property type="molecule type" value="Genomic_DNA"/>
</dbReference>
<dbReference type="InterPro" id="IPR001932">
    <property type="entry name" value="PPM-type_phosphatase-like_dom"/>
</dbReference>
<feature type="domain" description="PPM-type phosphatase" evidence="3">
    <location>
        <begin position="172"/>
        <end position="390"/>
    </location>
</feature>
<dbReference type="RefSeq" id="WP_142260128.1">
    <property type="nucleotide sequence ID" value="NZ_BMPV01000001.1"/>
</dbReference>
<dbReference type="Pfam" id="PF07228">
    <property type="entry name" value="SpoIIE"/>
    <property type="match status" value="1"/>
</dbReference>
<gene>
    <name evidence="4" type="ORF">FHX40_2941</name>
</gene>
<evidence type="ECO:0000313" key="5">
    <source>
        <dbReference type="Proteomes" id="UP000319213"/>
    </source>
</evidence>
<evidence type="ECO:0000313" key="4">
    <source>
        <dbReference type="EMBL" id="TQM76214.1"/>
    </source>
</evidence>
<dbReference type="Proteomes" id="UP000319213">
    <property type="component" value="Unassembled WGS sequence"/>
</dbReference>
<organism evidence="4 5">
    <name type="scientific">Thermopolyspora flexuosa</name>
    <dbReference type="NCBI Taxonomy" id="103836"/>
    <lineage>
        <taxon>Bacteria</taxon>
        <taxon>Bacillati</taxon>
        <taxon>Actinomycetota</taxon>
        <taxon>Actinomycetes</taxon>
        <taxon>Streptosporangiales</taxon>
        <taxon>Streptosporangiaceae</taxon>
        <taxon>Thermopolyspora</taxon>
    </lineage>
</organism>
<dbReference type="AlphaFoldDB" id="A0A543J063"/>
<dbReference type="SUPFAM" id="SSF81606">
    <property type="entry name" value="PP2C-like"/>
    <property type="match status" value="1"/>
</dbReference>
<evidence type="ECO:0000259" key="3">
    <source>
        <dbReference type="SMART" id="SM00331"/>
    </source>
</evidence>
<name>A0A543J063_9ACTN</name>
<accession>A0A543J063</accession>
<comment type="caution">
    <text evidence="4">The sequence shown here is derived from an EMBL/GenBank/DDBJ whole genome shotgun (WGS) entry which is preliminary data.</text>
</comment>
<proteinExistence type="predicted"/>
<feature type="region of interest" description="Disordered" evidence="2">
    <location>
        <begin position="398"/>
        <end position="435"/>
    </location>
</feature>
<dbReference type="InterPro" id="IPR036457">
    <property type="entry name" value="PPM-type-like_dom_sf"/>
</dbReference>
<dbReference type="InterPro" id="IPR052016">
    <property type="entry name" value="Bact_Sigma-Reg"/>
</dbReference>
<dbReference type="PANTHER" id="PTHR43156">
    <property type="entry name" value="STAGE II SPORULATION PROTEIN E-RELATED"/>
    <property type="match status" value="1"/>
</dbReference>
<sequence length="435" mass="47688">MLGELLKASQLCDFDHLPALIARHAAAEGLLDARVYLADRQQQVLRMLGEGPDWSPEKGQLDIDGTLAGLAFREVEIVGPYRTAEEAAAGEPYRFWVPVLDGTERIGVLEARSPRDDRRVRELLSGLAALVGMLIVSKRMHSDTYARVTRTRAMTLAAEVQWHLLPPLAFANDRVTIGAAIEPAYEVGGDAFSYAVSGRTLFLSIFDAMGHDTSAGLTASIAIASWRGHRRAGMGLADISMAIQEDVIEQFDGERYVTGVLSRIDLDTGELTWVNRGHPPPLLVRGGRWVDVLDSEPTLPMGLRLPERPREHRRRLEPGDRLLYYTDGITEARDPKTGEPFGMERFVRFIVRHAAGGLAAQETLRRLMQDILRHQSGRLQDDAAVLIAEWKGDSSQMTFDSGYGPADDVAAGGLGVGPGGRGRRGSGIRPPGTRR</sequence>
<keyword evidence="5" id="KW-1185">Reference proteome</keyword>
<protein>
    <submittedName>
        <fullName evidence="4">Serine phosphatase RsbU (Regulator of sigma subunit)</fullName>
    </submittedName>
</protein>
<dbReference type="PANTHER" id="PTHR43156:SF2">
    <property type="entry name" value="STAGE II SPORULATION PROTEIN E"/>
    <property type="match status" value="1"/>
</dbReference>
<reference evidence="4 5" key="1">
    <citation type="submission" date="2019-06" db="EMBL/GenBank/DDBJ databases">
        <title>Sequencing the genomes of 1000 actinobacteria strains.</title>
        <authorList>
            <person name="Klenk H.-P."/>
        </authorList>
    </citation>
    <scope>NUCLEOTIDE SEQUENCE [LARGE SCALE GENOMIC DNA]</scope>
    <source>
        <strain evidence="4 5">DSM 43186</strain>
    </source>
</reference>
<dbReference type="SMART" id="SM00331">
    <property type="entry name" value="PP2C_SIG"/>
    <property type="match status" value="1"/>
</dbReference>
<feature type="compositionally biased region" description="Basic residues" evidence="2">
    <location>
        <begin position="421"/>
        <end position="435"/>
    </location>
</feature>
<dbReference type="Gene3D" id="3.60.40.10">
    <property type="entry name" value="PPM-type phosphatase domain"/>
    <property type="match status" value="1"/>
</dbReference>
<dbReference type="GO" id="GO:0016791">
    <property type="term" value="F:phosphatase activity"/>
    <property type="evidence" value="ECO:0007669"/>
    <property type="project" value="TreeGrafter"/>
</dbReference>
<keyword evidence="1" id="KW-0378">Hydrolase</keyword>